<reference evidence="2 3" key="1">
    <citation type="journal article" date="2017" name="Genome Biol. Evol.">
        <title>Phytophthora megakarya and P. palmivora, closely related causal agents of cacao black pod rot, underwent increases in genome sizes and gene numbers by different mechanisms.</title>
        <authorList>
            <person name="Ali S.S."/>
            <person name="Shao J."/>
            <person name="Lary D.J."/>
            <person name="Kronmiller B."/>
            <person name="Shen D."/>
            <person name="Strem M.D."/>
            <person name="Amoako-Attah I."/>
            <person name="Akrofi A.Y."/>
            <person name="Begoude B.A."/>
            <person name="Ten Hoopen G.M."/>
            <person name="Coulibaly K."/>
            <person name="Kebe B.I."/>
            <person name="Melnick R.L."/>
            <person name="Guiltinan M.J."/>
            <person name="Tyler B.M."/>
            <person name="Meinhardt L.W."/>
            <person name="Bailey B.A."/>
        </authorList>
    </citation>
    <scope>NUCLEOTIDE SEQUENCE [LARGE SCALE GENOMIC DNA]</scope>
    <source>
        <strain evidence="3">sbr112.9</strain>
    </source>
</reference>
<keyword evidence="2" id="KW-0808">Transferase</keyword>
<dbReference type="PANTHER" id="PTHR12092:SF16">
    <property type="entry name" value="PH DOMAIN-CONTAINING PROTEIN"/>
    <property type="match status" value="1"/>
</dbReference>
<dbReference type="GO" id="GO:0005886">
    <property type="term" value="C:plasma membrane"/>
    <property type="evidence" value="ECO:0007669"/>
    <property type="project" value="TreeGrafter"/>
</dbReference>
<proteinExistence type="predicted"/>
<keyword evidence="3" id="KW-1185">Reference proteome</keyword>
<dbReference type="GO" id="GO:0030036">
    <property type="term" value="P:actin cytoskeleton organization"/>
    <property type="evidence" value="ECO:0007669"/>
    <property type="project" value="TreeGrafter"/>
</dbReference>
<protein>
    <submittedName>
        <fullName evidence="2">TKL protein kinase</fullName>
    </submittedName>
</protein>
<accession>A0A2P4X2I5</accession>
<keyword evidence="2" id="KW-0418">Kinase</keyword>
<feature type="coiled-coil region" evidence="1">
    <location>
        <begin position="77"/>
        <end position="154"/>
    </location>
</feature>
<dbReference type="InterPro" id="IPR037370">
    <property type="entry name" value="Pleckstrin"/>
</dbReference>
<dbReference type="EMBL" id="NCKW01017028">
    <property type="protein sequence ID" value="POM59772.1"/>
    <property type="molecule type" value="Genomic_DNA"/>
</dbReference>
<dbReference type="OrthoDB" id="114536at2759"/>
<sequence length="259" mass="29160">MQKTTKKYYLALGVRSAGAVLTLSLEYVNKRKEFEENQQRGQLGSGLNNIGIKNERDDMVKIKADAQMAADDASYHAARAQEEARMLLERSRQMAEAAIAAAREERREDKVALEKAMAEAARAKEEAEKQLAEARRAQEEAQKLIEANRRIQESGVQGPSIFDGYSQLLQDGHSKEDVKKKMEEDGIEEMDIQAFFDGINSYDEKIRALQAEVEKLNDVEWEFVLSLCSFDPSKRLGLAEAIEKMEHFAKQEQLNAAGG</sequence>
<dbReference type="GO" id="GO:0016301">
    <property type="term" value="F:kinase activity"/>
    <property type="evidence" value="ECO:0007669"/>
    <property type="project" value="UniProtKB-KW"/>
</dbReference>
<organism evidence="2 3">
    <name type="scientific">Phytophthora palmivora</name>
    <dbReference type="NCBI Taxonomy" id="4796"/>
    <lineage>
        <taxon>Eukaryota</taxon>
        <taxon>Sar</taxon>
        <taxon>Stramenopiles</taxon>
        <taxon>Oomycota</taxon>
        <taxon>Peronosporomycetes</taxon>
        <taxon>Peronosporales</taxon>
        <taxon>Peronosporaceae</taxon>
        <taxon>Phytophthora</taxon>
    </lineage>
</organism>
<gene>
    <name evidence="2" type="ORF">PHPALM_31448</name>
</gene>
<dbReference type="Proteomes" id="UP000237271">
    <property type="component" value="Unassembled WGS sequence"/>
</dbReference>
<dbReference type="AlphaFoldDB" id="A0A2P4X2I5"/>
<name>A0A2P4X2I5_9STRA</name>
<dbReference type="PANTHER" id="PTHR12092">
    <property type="entry name" value="PLECKSTRIN"/>
    <property type="match status" value="1"/>
</dbReference>
<evidence type="ECO:0000313" key="2">
    <source>
        <dbReference type="EMBL" id="POM59772.1"/>
    </source>
</evidence>
<comment type="caution">
    <text evidence="2">The sequence shown here is derived from an EMBL/GenBank/DDBJ whole genome shotgun (WGS) entry which is preliminary data.</text>
</comment>
<keyword evidence="1" id="KW-0175">Coiled coil</keyword>
<evidence type="ECO:0000313" key="3">
    <source>
        <dbReference type="Proteomes" id="UP000237271"/>
    </source>
</evidence>
<evidence type="ECO:0000256" key="1">
    <source>
        <dbReference type="SAM" id="Coils"/>
    </source>
</evidence>